<keyword evidence="8" id="KW-1185">Reference proteome</keyword>
<dbReference type="EMBL" id="BAAADD010000003">
    <property type="protein sequence ID" value="GAA0566390.1"/>
    <property type="molecule type" value="Genomic_DNA"/>
</dbReference>
<reference evidence="7 8" key="1">
    <citation type="journal article" date="2019" name="Int. J. Syst. Evol. Microbiol.">
        <title>The Global Catalogue of Microorganisms (GCM) 10K type strain sequencing project: providing services to taxonomists for standard genome sequencing and annotation.</title>
        <authorList>
            <consortium name="The Broad Institute Genomics Platform"/>
            <consortium name="The Broad Institute Genome Sequencing Center for Infectious Disease"/>
            <person name="Wu L."/>
            <person name="Ma J."/>
        </authorList>
    </citation>
    <scope>NUCLEOTIDE SEQUENCE [LARGE SCALE GENOMIC DNA]</scope>
    <source>
        <strain evidence="7 8">JCM 15089</strain>
    </source>
</reference>
<evidence type="ECO:0000256" key="2">
    <source>
        <dbReference type="ARBA" id="ARBA00047806"/>
    </source>
</evidence>
<evidence type="ECO:0000256" key="5">
    <source>
        <dbReference type="SAM" id="SignalP"/>
    </source>
</evidence>
<feature type="domain" description="Peptide methionine sulphoxide reductase MsrA" evidence="6">
    <location>
        <begin position="40"/>
        <end position="191"/>
    </location>
</feature>
<evidence type="ECO:0000256" key="4">
    <source>
        <dbReference type="HAMAP-Rule" id="MF_01401"/>
    </source>
</evidence>
<feature type="signal peptide" evidence="5">
    <location>
        <begin position="1"/>
        <end position="18"/>
    </location>
</feature>
<evidence type="ECO:0000256" key="3">
    <source>
        <dbReference type="ARBA" id="ARBA00048782"/>
    </source>
</evidence>
<keyword evidence="1 4" id="KW-0560">Oxidoreductase</keyword>
<sequence>MLKPLLLSILLLSASACAEETQRALPMPQQDVPASDANQTAVFAGGCFWGMQGVFQHVRGVKFVTAGYSGGAASTARYNVVEWGNTGHAEAVRITYDPHQVSYGTLLRVFFSVMDPTELNRQGPDEGPQYRSEVFAADPAQARVASAYIAQLTATRVFSRPIATRVSSLSGFYPAEDYHQDYLIKHPDAPYIVVNDQPKIEKLRALYPAVYSARAITMARR</sequence>
<dbReference type="PANTHER" id="PTHR43774:SF1">
    <property type="entry name" value="PEPTIDE METHIONINE SULFOXIDE REDUCTASE MSRA 2"/>
    <property type="match status" value="1"/>
</dbReference>
<dbReference type="RefSeq" id="WP_166933227.1">
    <property type="nucleotide sequence ID" value="NZ_BAAADD010000003.1"/>
</dbReference>
<dbReference type="HAMAP" id="MF_01401">
    <property type="entry name" value="MsrA"/>
    <property type="match status" value="1"/>
</dbReference>
<dbReference type="InterPro" id="IPR002569">
    <property type="entry name" value="Met_Sox_Rdtase_MsrA_dom"/>
</dbReference>
<comment type="similarity">
    <text evidence="4">Belongs to the MsrA Met sulfoxide reductase family.</text>
</comment>
<protein>
    <recommendedName>
        <fullName evidence="4">Peptide methionine sulfoxide reductase MsrA</fullName>
        <shortName evidence="4">Protein-methionine-S-oxide reductase</shortName>
        <ecNumber evidence="4">1.8.4.11</ecNumber>
    </recommendedName>
    <alternativeName>
        <fullName evidence="4">Peptide-methionine (S)-S-oxide reductase</fullName>
        <shortName evidence="4">Peptide Met(O) reductase</shortName>
    </alternativeName>
</protein>
<comment type="function">
    <text evidence="4">Has an important function as a repair enzyme for proteins that have been inactivated by oxidation. Catalyzes the reversible oxidation-reduction of methionine sulfoxide in proteins to methionine.</text>
</comment>
<comment type="catalytic activity">
    <reaction evidence="2 4">
        <text>L-methionyl-[protein] + [thioredoxin]-disulfide + H2O = L-methionyl-(S)-S-oxide-[protein] + [thioredoxin]-dithiol</text>
        <dbReference type="Rhea" id="RHEA:14217"/>
        <dbReference type="Rhea" id="RHEA-COMP:10698"/>
        <dbReference type="Rhea" id="RHEA-COMP:10700"/>
        <dbReference type="Rhea" id="RHEA-COMP:12313"/>
        <dbReference type="Rhea" id="RHEA-COMP:12315"/>
        <dbReference type="ChEBI" id="CHEBI:15377"/>
        <dbReference type="ChEBI" id="CHEBI:16044"/>
        <dbReference type="ChEBI" id="CHEBI:29950"/>
        <dbReference type="ChEBI" id="CHEBI:44120"/>
        <dbReference type="ChEBI" id="CHEBI:50058"/>
        <dbReference type="EC" id="1.8.4.11"/>
    </reaction>
</comment>
<dbReference type="Gene3D" id="3.30.1060.10">
    <property type="entry name" value="Peptide methionine sulphoxide reductase MsrA"/>
    <property type="match status" value="1"/>
</dbReference>
<dbReference type="PANTHER" id="PTHR43774">
    <property type="entry name" value="PEPTIDE METHIONINE SULFOXIDE REDUCTASE"/>
    <property type="match status" value="1"/>
</dbReference>
<comment type="catalytic activity">
    <reaction evidence="3 4">
        <text>[thioredoxin]-disulfide + L-methionine + H2O = L-methionine (S)-S-oxide + [thioredoxin]-dithiol</text>
        <dbReference type="Rhea" id="RHEA:19993"/>
        <dbReference type="Rhea" id="RHEA-COMP:10698"/>
        <dbReference type="Rhea" id="RHEA-COMP:10700"/>
        <dbReference type="ChEBI" id="CHEBI:15377"/>
        <dbReference type="ChEBI" id="CHEBI:29950"/>
        <dbReference type="ChEBI" id="CHEBI:50058"/>
        <dbReference type="ChEBI" id="CHEBI:57844"/>
        <dbReference type="ChEBI" id="CHEBI:58772"/>
        <dbReference type="EC" id="1.8.4.11"/>
    </reaction>
</comment>
<organism evidence="7 8">
    <name type="scientific">Rhizomicrobium electricum</name>
    <dbReference type="NCBI Taxonomy" id="480070"/>
    <lineage>
        <taxon>Bacteria</taxon>
        <taxon>Pseudomonadati</taxon>
        <taxon>Pseudomonadota</taxon>
        <taxon>Alphaproteobacteria</taxon>
        <taxon>Micropepsales</taxon>
        <taxon>Micropepsaceae</taxon>
        <taxon>Rhizomicrobium</taxon>
    </lineage>
</organism>
<dbReference type="EC" id="1.8.4.11" evidence="4"/>
<keyword evidence="5" id="KW-0732">Signal</keyword>
<gene>
    <name evidence="7" type="primary">msrA_1</name>
    <name evidence="4" type="synonym">msrA</name>
    <name evidence="7" type="ORF">GCM10008942_13530</name>
</gene>
<evidence type="ECO:0000313" key="8">
    <source>
        <dbReference type="Proteomes" id="UP001499951"/>
    </source>
</evidence>
<dbReference type="Proteomes" id="UP001499951">
    <property type="component" value="Unassembled WGS sequence"/>
</dbReference>
<feature type="chain" id="PRO_5046531979" description="Peptide methionine sulfoxide reductase MsrA" evidence="5">
    <location>
        <begin position="19"/>
        <end position="221"/>
    </location>
</feature>
<evidence type="ECO:0000313" key="7">
    <source>
        <dbReference type="EMBL" id="GAA0566390.1"/>
    </source>
</evidence>
<feature type="active site" evidence="4">
    <location>
        <position position="47"/>
    </location>
</feature>
<dbReference type="NCBIfam" id="TIGR00401">
    <property type="entry name" value="msrA"/>
    <property type="match status" value="1"/>
</dbReference>
<dbReference type="InterPro" id="IPR036509">
    <property type="entry name" value="Met_Sox_Rdtase_MsrA_sf"/>
</dbReference>
<evidence type="ECO:0000259" key="6">
    <source>
        <dbReference type="Pfam" id="PF01625"/>
    </source>
</evidence>
<dbReference type="PROSITE" id="PS51257">
    <property type="entry name" value="PROKAR_LIPOPROTEIN"/>
    <property type="match status" value="1"/>
</dbReference>
<proteinExistence type="inferred from homology"/>
<evidence type="ECO:0000256" key="1">
    <source>
        <dbReference type="ARBA" id="ARBA00023002"/>
    </source>
</evidence>
<dbReference type="Pfam" id="PF01625">
    <property type="entry name" value="PMSR"/>
    <property type="match status" value="1"/>
</dbReference>
<comment type="caution">
    <text evidence="7">The sequence shown here is derived from an EMBL/GenBank/DDBJ whole genome shotgun (WGS) entry which is preliminary data.</text>
</comment>
<accession>A0ABN1EH74</accession>
<dbReference type="SUPFAM" id="SSF55068">
    <property type="entry name" value="Peptide methionine sulfoxide reductase"/>
    <property type="match status" value="1"/>
</dbReference>
<name>A0ABN1EH74_9PROT</name>